<proteinExistence type="predicted"/>
<keyword evidence="2" id="KW-0732">Signal</keyword>
<evidence type="ECO:0000256" key="1">
    <source>
        <dbReference type="ARBA" id="ARBA00022801"/>
    </source>
</evidence>
<reference evidence="4 5" key="1">
    <citation type="journal article" date="2015" name="Stand. Genomic Sci.">
        <title>Genomic Encyclopedia of Bacterial and Archaeal Type Strains, Phase III: the genomes of soil and plant-associated and newly described type strains.</title>
        <authorList>
            <person name="Whitman W.B."/>
            <person name="Woyke T."/>
            <person name="Klenk H.P."/>
            <person name="Zhou Y."/>
            <person name="Lilburn T.G."/>
            <person name="Beck B.J."/>
            <person name="De Vos P."/>
            <person name="Vandamme P."/>
            <person name="Eisen J.A."/>
            <person name="Garrity G."/>
            <person name="Hugenholtz P."/>
            <person name="Kyrpides N.C."/>
        </authorList>
    </citation>
    <scope>NUCLEOTIDE SEQUENCE [LARGE SCALE GENOMIC DNA]</scope>
    <source>
        <strain evidence="4 5">CGMCC 1.7271</strain>
    </source>
</reference>
<dbReference type="OrthoDB" id="1099022at2"/>
<accession>A0A562SHN5</accession>
<organism evidence="4 5">
    <name type="scientific">Lacibacter cauensis</name>
    <dbReference type="NCBI Taxonomy" id="510947"/>
    <lineage>
        <taxon>Bacteria</taxon>
        <taxon>Pseudomonadati</taxon>
        <taxon>Bacteroidota</taxon>
        <taxon>Chitinophagia</taxon>
        <taxon>Chitinophagales</taxon>
        <taxon>Chitinophagaceae</taxon>
        <taxon>Lacibacter</taxon>
    </lineage>
</organism>
<dbReference type="SUPFAM" id="SSF49785">
    <property type="entry name" value="Galactose-binding domain-like"/>
    <property type="match status" value="1"/>
</dbReference>
<evidence type="ECO:0000313" key="5">
    <source>
        <dbReference type="Proteomes" id="UP000316167"/>
    </source>
</evidence>
<comment type="caution">
    <text evidence="4">The sequence shown here is derived from an EMBL/GenBank/DDBJ whole genome shotgun (WGS) entry which is preliminary data.</text>
</comment>
<dbReference type="GO" id="GO:0016798">
    <property type="term" value="F:hydrolase activity, acting on glycosyl bonds"/>
    <property type="evidence" value="ECO:0007669"/>
    <property type="project" value="UniProtKB-KW"/>
</dbReference>
<evidence type="ECO:0000259" key="3">
    <source>
        <dbReference type="Pfam" id="PF00754"/>
    </source>
</evidence>
<dbReference type="PANTHER" id="PTHR47406:SF2">
    <property type="entry name" value="ALPHA GLUCURONIDASE N-TERMINAL DOMAIN-CONTAINING PROTEIN"/>
    <property type="match status" value="1"/>
</dbReference>
<dbReference type="InterPro" id="IPR032287">
    <property type="entry name" value="DUF4838"/>
</dbReference>
<dbReference type="EMBL" id="VLLE01000005">
    <property type="protein sequence ID" value="TWI80583.1"/>
    <property type="molecule type" value="Genomic_DNA"/>
</dbReference>
<dbReference type="SUPFAM" id="SSF55545">
    <property type="entry name" value="beta-N-acetylhexosaminidase-like domain"/>
    <property type="match status" value="1"/>
</dbReference>
<feature type="chain" id="PRO_5021929978" evidence="2">
    <location>
        <begin position="19"/>
        <end position="748"/>
    </location>
</feature>
<dbReference type="Pfam" id="PF16126">
    <property type="entry name" value="DUF4838"/>
    <property type="match status" value="1"/>
</dbReference>
<dbReference type="PANTHER" id="PTHR47406">
    <property type="entry name" value="COAGULATION FACTOR 5/8 TYPE, C-TERMINAL"/>
    <property type="match status" value="1"/>
</dbReference>
<dbReference type="InterPro" id="IPR000421">
    <property type="entry name" value="FA58C"/>
</dbReference>
<evidence type="ECO:0000313" key="4">
    <source>
        <dbReference type="EMBL" id="TWI80583.1"/>
    </source>
</evidence>
<evidence type="ECO:0000256" key="2">
    <source>
        <dbReference type="SAM" id="SignalP"/>
    </source>
</evidence>
<dbReference type="Gene3D" id="2.60.120.260">
    <property type="entry name" value="Galactose-binding domain-like"/>
    <property type="match status" value="1"/>
</dbReference>
<keyword evidence="5" id="KW-1185">Reference proteome</keyword>
<dbReference type="Gene3D" id="3.30.379.10">
    <property type="entry name" value="Chitobiase/beta-hexosaminidase domain 2-like"/>
    <property type="match status" value="1"/>
</dbReference>
<gene>
    <name evidence="4" type="ORF">IQ13_3262</name>
</gene>
<dbReference type="InterPro" id="IPR008979">
    <property type="entry name" value="Galactose-bd-like_sf"/>
</dbReference>
<keyword evidence="1" id="KW-0378">Hydrolase</keyword>
<feature type="signal peptide" evidence="2">
    <location>
        <begin position="1"/>
        <end position="18"/>
    </location>
</feature>
<dbReference type="RefSeq" id="WP_144887645.1">
    <property type="nucleotide sequence ID" value="NZ_VLLE01000005.1"/>
</dbReference>
<dbReference type="GO" id="GO:0005975">
    <property type="term" value="P:carbohydrate metabolic process"/>
    <property type="evidence" value="ECO:0007669"/>
    <property type="project" value="UniProtKB-ARBA"/>
</dbReference>
<protein>
    <submittedName>
        <fullName evidence="4">F5/8 type C domain-containing protein</fullName>
    </submittedName>
</protein>
<sequence>MKLVSILLFQLVVIQVMAQNKLQLVTNGKSNYSIVIPEAATETEKQAAQVMQEYLSRMSGALLPVISDKITSQAKEIIIGNTNRFKEKNNLEEDGYHISTVNGKLIITGGYGKGVMNGVVSFLEDYLGCRKFSPDAEYVPVKKTIAVGFINNKQVPYNIIRVVNGNFPYNEQYKNWRKLHTIADKWNDGAWRGYYVHTFNRLVPSTEYFQSHPEYFSLVNGKRIHYGQLCLSNPVVFEIAVKRLKEDMLAHPNIKYWSVSQNDNYDYCQCSECKKNDDIDGGPTGSVIQFVNRVAALFPDKIITTLAYQYTRKAPLHTKPAKNVMITLCTIELNRSLPIERDSTSASFVSDIKDWSTISSNIMLWDYEIQFTNYLCPFPLFHTLQPNIQFFNKYGVRAQFQQCNITKGAEFAELKAYLLSKLLWNPNADANAVIDDFMKGYYKQAAPFLKSYFTLLHSEAAKSKQRLDIYGSPVWNARTFLSPALLAQYYKLFEQAEAAVKDQPEVLQRVKIAKLPVQYADMEIAKTQMFGENGWYKIENGKYMLKPERKQLLEDFYAVCKDNNIVELNENGLTADIFYHSTLRFIDVQVEGNLAFQKKVTGSVTPAEQYTGTGFSMLTNGVKGTDDYKINWLGWEGKDIVLTLDLEKESAIKQIGISALQSTKSWIVFPSKIECFISSDGINFTTCGVQAIDSNHQVPQEIKDFVFNPNNKTARFIRFNVTGTKELPAWHNYHGNRSWVFIDEIIVK</sequence>
<feature type="domain" description="F5/8 type C" evidence="3">
    <location>
        <begin position="617"/>
        <end position="732"/>
    </location>
</feature>
<dbReference type="Pfam" id="PF00754">
    <property type="entry name" value="F5_F8_type_C"/>
    <property type="match status" value="1"/>
</dbReference>
<dbReference type="InterPro" id="IPR029018">
    <property type="entry name" value="Hex-like_dom2"/>
</dbReference>
<dbReference type="AlphaFoldDB" id="A0A562SHN5"/>
<name>A0A562SHN5_9BACT</name>
<dbReference type="Proteomes" id="UP000316167">
    <property type="component" value="Unassembled WGS sequence"/>
</dbReference>